<keyword evidence="4" id="KW-1185">Reference proteome</keyword>
<feature type="signal peptide" evidence="1">
    <location>
        <begin position="1"/>
        <end position="20"/>
    </location>
</feature>
<sequence length="327" mass="33691">MMPRIFLLLSPLLFAAVAQAATFVGCVLAAEVALTGTNGARVTNQAACDTRCTNGGYQYSYYIASAITPTTNCYCDQLGSYVGASSYVVGSSASACVGITGALQAVATDLSTTFNFNGCTGTLVGVTVNLVDGTILGGAVVNGPQECFSRCRGNLNAFVIPLVPGATSLVPTYGCVCDPSGPVTTGACGFGQFYGFSHSASASQNAQSRKRQQLLLKASQDRIGRTFCPGSMKACVIPGSESSWECIDPQTELESCGGCAYGEYTSSGAVNTTLTGTDCTQSPGVSLGGATCTNGRCEVLGCQRQWKLVDGGCVKRKAARRAIDRSL</sequence>
<dbReference type="AlphaFoldDB" id="A0AAJ8L1B9"/>
<feature type="chain" id="PRO_5042522151" description="Protein CPL1-like domain-containing protein" evidence="1">
    <location>
        <begin position="21"/>
        <end position="327"/>
    </location>
</feature>
<name>A0AAJ8L1B9_9TREE</name>
<proteinExistence type="predicted"/>
<dbReference type="PROSITE" id="PS51257">
    <property type="entry name" value="PROKAR_LIPOPROTEIN"/>
    <property type="match status" value="1"/>
</dbReference>
<evidence type="ECO:0000259" key="2">
    <source>
        <dbReference type="Pfam" id="PF21671"/>
    </source>
</evidence>
<dbReference type="Pfam" id="PF21671">
    <property type="entry name" value="CPL1-like"/>
    <property type="match status" value="1"/>
</dbReference>
<accession>A0AAJ8L1B9</accession>
<reference evidence="3" key="2">
    <citation type="submission" date="2024-02" db="EMBL/GenBank/DDBJ databases">
        <title>Comparative genomics of Cryptococcus and Kwoniella reveals pathogenesis evolution and contrasting modes of karyotype evolution via chromosome fusion or intercentromeric recombination.</title>
        <authorList>
            <person name="Coelho M.A."/>
            <person name="David-Palma M."/>
            <person name="Shea T."/>
            <person name="Bowers K."/>
            <person name="McGinley-Smith S."/>
            <person name="Mohammad A.W."/>
            <person name="Gnirke A."/>
            <person name="Yurkov A.M."/>
            <person name="Nowrousian M."/>
            <person name="Sun S."/>
            <person name="Cuomo C.A."/>
            <person name="Heitman J."/>
        </authorList>
    </citation>
    <scope>NUCLEOTIDE SEQUENCE</scope>
    <source>
        <strain evidence="3">CBS 10737</strain>
    </source>
</reference>
<gene>
    <name evidence="3" type="ORF">I206_101472</name>
</gene>
<evidence type="ECO:0000256" key="1">
    <source>
        <dbReference type="SAM" id="SignalP"/>
    </source>
</evidence>
<reference evidence="3" key="1">
    <citation type="submission" date="2013-07" db="EMBL/GenBank/DDBJ databases">
        <authorList>
            <consortium name="The Broad Institute Genome Sequencing Platform"/>
            <person name="Cuomo C."/>
            <person name="Litvintseva A."/>
            <person name="Chen Y."/>
            <person name="Heitman J."/>
            <person name="Sun S."/>
            <person name="Springer D."/>
            <person name="Dromer F."/>
            <person name="Young S.K."/>
            <person name="Zeng Q."/>
            <person name="Gargeya S."/>
            <person name="Fitzgerald M."/>
            <person name="Abouelleil A."/>
            <person name="Alvarado L."/>
            <person name="Berlin A.M."/>
            <person name="Chapman S.B."/>
            <person name="Dewar J."/>
            <person name="Goldberg J."/>
            <person name="Griggs A."/>
            <person name="Gujja S."/>
            <person name="Hansen M."/>
            <person name="Howarth C."/>
            <person name="Imamovic A."/>
            <person name="Larimer J."/>
            <person name="McCowan C."/>
            <person name="Murphy C."/>
            <person name="Pearson M."/>
            <person name="Priest M."/>
            <person name="Roberts A."/>
            <person name="Saif S."/>
            <person name="Shea T."/>
            <person name="Sykes S."/>
            <person name="Wortman J."/>
            <person name="Nusbaum C."/>
            <person name="Birren B."/>
        </authorList>
    </citation>
    <scope>NUCLEOTIDE SEQUENCE</scope>
    <source>
        <strain evidence="3">CBS 10737</strain>
    </source>
</reference>
<dbReference type="PANTHER" id="PTHR35192:SF2">
    <property type="entry name" value="APPLE DOMAIN-CONTAINING PROTEIN"/>
    <property type="match status" value="1"/>
</dbReference>
<dbReference type="KEGG" id="kpin:30174925"/>
<dbReference type="InterPro" id="IPR048661">
    <property type="entry name" value="CPL1-like"/>
</dbReference>
<dbReference type="EMBL" id="CP144520">
    <property type="protein sequence ID" value="WWC67563.1"/>
    <property type="molecule type" value="Genomic_DNA"/>
</dbReference>
<protein>
    <recommendedName>
        <fullName evidence="2">Protein CPL1-like domain-containing protein</fullName>
    </recommendedName>
</protein>
<evidence type="ECO:0000313" key="4">
    <source>
        <dbReference type="Proteomes" id="UP000094020"/>
    </source>
</evidence>
<dbReference type="Proteomes" id="UP000094020">
    <property type="component" value="Chromosome 2"/>
</dbReference>
<organism evidence="3 4">
    <name type="scientific">Kwoniella pini CBS 10737</name>
    <dbReference type="NCBI Taxonomy" id="1296096"/>
    <lineage>
        <taxon>Eukaryota</taxon>
        <taxon>Fungi</taxon>
        <taxon>Dikarya</taxon>
        <taxon>Basidiomycota</taxon>
        <taxon>Agaricomycotina</taxon>
        <taxon>Tremellomycetes</taxon>
        <taxon>Tremellales</taxon>
        <taxon>Cryptococcaceae</taxon>
        <taxon>Kwoniella</taxon>
    </lineage>
</organism>
<dbReference type="PANTHER" id="PTHR35192">
    <property type="entry name" value="PROTEIN, PUTATIVE-RELATED"/>
    <property type="match status" value="1"/>
</dbReference>
<keyword evidence="1" id="KW-0732">Signal</keyword>
<evidence type="ECO:0000313" key="3">
    <source>
        <dbReference type="EMBL" id="WWC67563.1"/>
    </source>
</evidence>
<feature type="domain" description="Protein CPL1-like" evidence="2">
    <location>
        <begin position="244"/>
        <end position="308"/>
    </location>
</feature>
<dbReference type="InterPro" id="IPR038955">
    <property type="entry name" value="PriA/CPL1_fungi"/>
</dbReference>
<dbReference type="GeneID" id="30174925"/>
<dbReference type="RefSeq" id="XP_019008870.2">
    <property type="nucleotide sequence ID" value="XM_019158257.2"/>
</dbReference>